<dbReference type="InterPro" id="IPR002885">
    <property type="entry name" value="PPR_rpt"/>
</dbReference>
<protein>
    <submittedName>
        <fullName evidence="3">Tetratricopeptide repeat superfamily protein</fullName>
    </submittedName>
</protein>
<dbReference type="GO" id="GO:0009451">
    <property type="term" value="P:RNA modification"/>
    <property type="evidence" value="ECO:0007669"/>
    <property type="project" value="InterPro"/>
</dbReference>
<reference evidence="3 4" key="1">
    <citation type="journal article" date="2021" name="Nat. Commun.">
        <title>Incipient diploidization of the medicinal plant Perilla within 10,000 years.</title>
        <authorList>
            <person name="Zhang Y."/>
            <person name="Shen Q."/>
            <person name="Leng L."/>
            <person name="Zhang D."/>
            <person name="Chen S."/>
            <person name="Shi Y."/>
            <person name="Ning Z."/>
            <person name="Chen S."/>
        </authorList>
    </citation>
    <scope>NUCLEOTIDE SEQUENCE [LARGE SCALE GENOMIC DNA]</scope>
    <source>
        <strain evidence="4">cv. PC099</strain>
    </source>
</reference>
<dbReference type="FunFam" id="1.25.40.10:FF:000090">
    <property type="entry name" value="Pentatricopeptide repeat-containing protein, chloroplastic"/>
    <property type="match status" value="1"/>
</dbReference>
<organism evidence="3 4">
    <name type="scientific">Perilla frutescens var. hirtella</name>
    <name type="common">Perilla citriodora</name>
    <name type="synonym">Perilla setoyensis</name>
    <dbReference type="NCBI Taxonomy" id="608512"/>
    <lineage>
        <taxon>Eukaryota</taxon>
        <taxon>Viridiplantae</taxon>
        <taxon>Streptophyta</taxon>
        <taxon>Embryophyta</taxon>
        <taxon>Tracheophyta</taxon>
        <taxon>Spermatophyta</taxon>
        <taxon>Magnoliopsida</taxon>
        <taxon>eudicotyledons</taxon>
        <taxon>Gunneridae</taxon>
        <taxon>Pentapetalae</taxon>
        <taxon>asterids</taxon>
        <taxon>lamiids</taxon>
        <taxon>Lamiales</taxon>
        <taxon>Lamiaceae</taxon>
        <taxon>Nepetoideae</taxon>
        <taxon>Elsholtzieae</taxon>
        <taxon>Perilla</taxon>
    </lineage>
</organism>
<dbReference type="InterPro" id="IPR011990">
    <property type="entry name" value="TPR-like_helical_dom_sf"/>
</dbReference>
<dbReference type="FunFam" id="1.25.40.10:FF:000409">
    <property type="entry name" value="Pentatricopeptide repeat-containing protein, chloroplastic"/>
    <property type="match status" value="1"/>
</dbReference>
<dbReference type="PANTHER" id="PTHR24015">
    <property type="entry name" value="OS07G0578800 PROTEIN-RELATED"/>
    <property type="match status" value="1"/>
</dbReference>
<feature type="repeat" description="PPR" evidence="2">
    <location>
        <begin position="321"/>
        <end position="355"/>
    </location>
</feature>
<dbReference type="GO" id="GO:0003723">
    <property type="term" value="F:RNA binding"/>
    <property type="evidence" value="ECO:0007669"/>
    <property type="project" value="InterPro"/>
</dbReference>
<dbReference type="Proteomes" id="UP001190926">
    <property type="component" value="Unassembled WGS sequence"/>
</dbReference>
<name>A0AAD4JK03_PERFH</name>
<feature type="repeat" description="PPR" evidence="2">
    <location>
        <begin position="391"/>
        <end position="421"/>
    </location>
</feature>
<feature type="repeat" description="PPR" evidence="2">
    <location>
        <begin position="219"/>
        <end position="253"/>
    </location>
</feature>
<dbReference type="InterPro" id="IPR046848">
    <property type="entry name" value="E_motif"/>
</dbReference>
<dbReference type="AlphaFoldDB" id="A0AAD4JK03"/>
<accession>A0AAD4JK03</accession>
<dbReference type="NCBIfam" id="TIGR00756">
    <property type="entry name" value="PPR"/>
    <property type="match status" value="6"/>
</dbReference>
<evidence type="ECO:0000313" key="3">
    <source>
        <dbReference type="EMBL" id="KAH6835187.1"/>
    </source>
</evidence>
<feature type="repeat" description="PPR" evidence="2">
    <location>
        <begin position="116"/>
        <end position="150"/>
    </location>
</feature>
<dbReference type="Pfam" id="PF13041">
    <property type="entry name" value="PPR_2"/>
    <property type="match status" value="3"/>
</dbReference>
<keyword evidence="4" id="KW-1185">Reference proteome</keyword>
<proteinExistence type="predicted"/>
<dbReference type="InterPro" id="IPR046960">
    <property type="entry name" value="PPR_At4g14850-like_plant"/>
</dbReference>
<dbReference type="FunFam" id="1.25.40.10:FF:000968">
    <property type="entry name" value="Pentatricopeptide repeat-containing protein, mitochondrial"/>
    <property type="match status" value="1"/>
</dbReference>
<gene>
    <name evidence="3" type="ORF">C2S53_014456</name>
</gene>
<dbReference type="Gene3D" id="1.25.40.10">
    <property type="entry name" value="Tetratricopeptide repeat domain"/>
    <property type="match status" value="5"/>
</dbReference>
<comment type="caution">
    <text evidence="3">The sequence shown here is derived from an EMBL/GenBank/DDBJ whole genome shotgun (WGS) entry which is preliminary data.</text>
</comment>
<dbReference type="PANTHER" id="PTHR24015:SF1993">
    <property type="entry name" value="PENTATRICOPEPTIDE REPEAT-CONTAINING PROTEIN"/>
    <property type="match status" value="1"/>
</dbReference>
<dbReference type="Pfam" id="PF20431">
    <property type="entry name" value="E_motif"/>
    <property type="match status" value="1"/>
</dbReference>
<evidence type="ECO:0000256" key="1">
    <source>
        <dbReference type="ARBA" id="ARBA00022737"/>
    </source>
</evidence>
<feature type="repeat" description="PPR" evidence="2">
    <location>
        <begin position="457"/>
        <end position="487"/>
    </location>
</feature>
<evidence type="ECO:0000256" key="2">
    <source>
        <dbReference type="PROSITE-ProRule" id="PRU00708"/>
    </source>
</evidence>
<dbReference type="PROSITE" id="PS51375">
    <property type="entry name" value="PPR"/>
    <property type="match status" value="6"/>
</dbReference>
<dbReference type="Pfam" id="PF01535">
    <property type="entry name" value="PPR"/>
    <property type="match status" value="4"/>
</dbReference>
<evidence type="ECO:0000313" key="4">
    <source>
        <dbReference type="Proteomes" id="UP001190926"/>
    </source>
</evidence>
<feature type="repeat" description="PPR" evidence="2">
    <location>
        <begin position="422"/>
        <end position="456"/>
    </location>
</feature>
<sequence>MVSSHALPVIDRFSVAAWNSSIRQAVNNGEFRMALLLFSQMKKQFHVHPNNLTFPFVAKACAKLSDLKLSRIIHAHVVKTPYCSDAYVHTALVDMYVKCGRLECAHQVFDEIPVRDVTSWNALVVGFARIGVFDRASYLFNTMRVSGVAPDAVTLMGLIHLVSGMKDLMLLSGVHCLGMKCGLKEDVLVANTLIAGYAKCAHLLSSEKVFCGIALDCLSVVSWNAMIAGFSYFEEWAKAIEVYRRMLRGGYRPDASTILNLLSSFAQQPDSLLCGMLVHAHGVKVGCDADITVLNTLVCMYSKCGNIDSARYIFDCMIVRSCVTWTVMIGGYSEKGDLDEALSLFHKMEAAGEKPDSVTLVHLIAACGKVGGLEVGRWIDDYTTAEGMKEDLRVCNALVDMYAKCGSMECAQDVFRAMSEKNVVSWTTLISGFALNGKSQEALDHFDGMLELGLKPNHVTFVAVLQACTHAGLLEKGWEIFDMMRSKYQLNHGVDHYACMADLLGRRGKLKEALDFIREMPITPDAGIWGALLSACKNHHNVEIGEYAAHHLFRLEPQAAAPYVEMANIYAHAKEWNGVAAMRMEMKAKQVAKSPGQSLVQIDGKCYTFTVEDRFHSDRGEEIFETLDNLALQLKDEMKYVLFLPT</sequence>
<dbReference type="EMBL" id="SDAM02000039">
    <property type="protein sequence ID" value="KAH6835187.1"/>
    <property type="molecule type" value="Genomic_DNA"/>
</dbReference>
<keyword evidence="1" id="KW-0677">Repeat</keyword>